<gene>
    <name evidence="3" type="primary">AZG1</name>
    <name evidence="3" type="ORF">KSP40_PGU015257</name>
</gene>
<keyword evidence="2" id="KW-0813">Transport</keyword>
<accession>A0ABR2LCB8</accession>
<keyword evidence="4" id="KW-1185">Reference proteome</keyword>
<proteinExistence type="predicted"/>
<reference evidence="3 4" key="1">
    <citation type="journal article" date="2022" name="Nat. Plants">
        <title>Genomes of leafy and leafless Platanthera orchids illuminate the evolution of mycoheterotrophy.</title>
        <authorList>
            <person name="Li M.H."/>
            <person name="Liu K.W."/>
            <person name="Li Z."/>
            <person name="Lu H.C."/>
            <person name="Ye Q.L."/>
            <person name="Zhang D."/>
            <person name="Wang J.Y."/>
            <person name="Li Y.F."/>
            <person name="Zhong Z.M."/>
            <person name="Liu X."/>
            <person name="Yu X."/>
            <person name="Liu D.K."/>
            <person name="Tu X.D."/>
            <person name="Liu B."/>
            <person name="Hao Y."/>
            <person name="Liao X.Y."/>
            <person name="Jiang Y.T."/>
            <person name="Sun W.H."/>
            <person name="Chen J."/>
            <person name="Chen Y.Q."/>
            <person name="Ai Y."/>
            <person name="Zhai J.W."/>
            <person name="Wu S.S."/>
            <person name="Zhou Z."/>
            <person name="Hsiao Y.Y."/>
            <person name="Wu W.L."/>
            <person name="Chen Y.Y."/>
            <person name="Lin Y.F."/>
            <person name="Hsu J.L."/>
            <person name="Li C.Y."/>
            <person name="Wang Z.W."/>
            <person name="Zhao X."/>
            <person name="Zhong W.Y."/>
            <person name="Ma X.K."/>
            <person name="Ma L."/>
            <person name="Huang J."/>
            <person name="Chen G.Z."/>
            <person name="Huang M.Z."/>
            <person name="Huang L."/>
            <person name="Peng D.H."/>
            <person name="Luo Y.B."/>
            <person name="Zou S.Q."/>
            <person name="Chen S.P."/>
            <person name="Lan S."/>
            <person name="Tsai W.C."/>
            <person name="Van de Peer Y."/>
            <person name="Liu Z.J."/>
        </authorList>
    </citation>
    <scope>NUCLEOTIDE SEQUENCE [LARGE SCALE GENOMIC DNA]</scope>
    <source>
        <strain evidence="3">Lor288</strain>
    </source>
</reference>
<dbReference type="PANTHER" id="PTHR43337">
    <property type="entry name" value="XANTHINE/URACIL PERMEASE C887.17-RELATED"/>
    <property type="match status" value="1"/>
</dbReference>
<name>A0ABR2LCB8_9ASPA</name>
<evidence type="ECO:0000313" key="3">
    <source>
        <dbReference type="EMBL" id="KAK8937732.1"/>
    </source>
</evidence>
<dbReference type="PANTHER" id="PTHR43337:SF1">
    <property type="entry name" value="XANTHINE_URACIL PERMEASE C887.17-RELATED"/>
    <property type="match status" value="1"/>
</dbReference>
<evidence type="ECO:0000313" key="4">
    <source>
        <dbReference type="Proteomes" id="UP001412067"/>
    </source>
</evidence>
<organism evidence="3 4">
    <name type="scientific">Platanthera guangdongensis</name>
    <dbReference type="NCBI Taxonomy" id="2320717"/>
    <lineage>
        <taxon>Eukaryota</taxon>
        <taxon>Viridiplantae</taxon>
        <taxon>Streptophyta</taxon>
        <taxon>Embryophyta</taxon>
        <taxon>Tracheophyta</taxon>
        <taxon>Spermatophyta</taxon>
        <taxon>Magnoliopsida</taxon>
        <taxon>Liliopsida</taxon>
        <taxon>Asparagales</taxon>
        <taxon>Orchidaceae</taxon>
        <taxon>Orchidoideae</taxon>
        <taxon>Orchideae</taxon>
        <taxon>Orchidinae</taxon>
        <taxon>Platanthera</taxon>
    </lineage>
</organism>
<dbReference type="EMBL" id="JBBWWR010000021">
    <property type="protein sequence ID" value="KAK8937732.1"/>
    <property type="molecule type" value="Genomic_DNA"/>
</dbReference>
<evidence type="ECO:0000256" key="1">
    <source>
        <dbReference type="ARBA" id="ARBA00004127"/>
    </source>
</evidence>
<comment type="subcellular location">
    <subcellularLocation>
        <location evidence="1">Endomembrane system</location>
        <topology evidence="1">Multi-pass membrane protein</topology>
    </subcellularLocation>
</comment>
<comment type="caution">
    <text evidence="3">The sequence shown here is derived from an EMBL/GenBank/DDBJ whole genome shotgun (WGS) entry which is preliminary data.</text>
</comment>
<protein>
    <submittedName>
        <fullName evidence="3">Adenine/guanine permease AZG1</fullName>
    </submittedName>
</protein>
<evidence type="ECO:0000256" key="2">
    <source>
        <dbReference type="ARBA" id="ARBA00022448"/>
    </source>
</evidence>
<dbReference type="InterPro" id="IPR045018">
    <property type="entry name" value="Azg-like"/>
</dbReference>
<dbReference type="Proteomes" id="UP001412067">
    <property type="component" value="Unassembled WGS sequence"/>
</dbReference>
<sequence length="125" mass="13310">MGFFANLPIALGPGMGTNAYFAYSVVGFHGSSRVPYNSARAAIFLKDLLILLSIFGDIEKAWAGAKAIGSEPDGECEGGFRFPAGSSESAEQKTSSITDDLGCGWIQIAGREDEKKTQQVISIWV</sequence>